<evidence type="ECO:0000256" key="1">
    <source>
        <dbReference type="ARBA" id="ARBA00004651"/>
    </source>
</evidence>
<keyword evidence="4" id="KW-1003">Cell membrane</keyword>
<name>A0A916STX8_9MICO</name>
<evidence type="ECO:0000256" key="5">
    <source>
        <dbReference type="SAM" id="Phobius"/>
    </source>
</evidence>
<gene>
    <name evidence="6" type="ORF">GCM10011492_04160</name>
</gene>
<dbReference type="InterPro" id="IPR036259">
    <property type="entry name" value="MFS_trans_sf"/>
</dbReference>
<feature type="transmembrane region" description="Helical" evidence="5">
    <location>
        <begin position="34"/>
        <end position="54"/>
    </location>
</feature>
<comment type="subcellular location">
    <subcellularLocation>
        <location evidence="1">Cell membrane</location>
        <topology evidence="1">Multi-pass membrane protein</topology>
    </subcellularLocation>
</comment>
<keyword evidence="7" id="KW-1185">Reference proteome</keyword>
<evidence type="ECO:0000313" key="6">
    <source>
        <dbReference type="EMBL" id="GGB17508.1"/>
    </source>
</evidence>
<reference evidence="6" key="1">
    <citation type="journal article" date="2014" name="Int. J. Syst. Evol. Microbiol.">
        <title>Complete genome sequence of Corynebacterium casei LMG S-19264T (=DSM 44701T), isolated from a smear-ripened cheese.</title>
        <authorList>
            <consortium name="US DOE Joint Genome Institute (JGI-PGF)"/>
            <person name="Walter F."/>
            <person name="Albersmeier A."/>
            <person name="Kalinowski J."/>
            <person name="Ruckert C."/>
        </authorList>
    </citation>
    <scope>NUCLEOTIDE SEQUENCE</scope>
    <source>
        <strain evidence="6">CGMCC 1.15085</strain>
    </source>
</reference>
<organism evidence="6 7">
    <name type="scientific">Flexivirga endophytica</name>
    <dbReference type="NCBI Taxonomy" id="1849103"/>
    <lineage>
        <taxon>Bacteria</taxon>
        <taxon>Bacillati</taxon>
        <taxon>Actinomycetota</taxon>
        <taxon>Actinomycetes</taxon>
        <taxon>Micrococcales</taxon>
        <taxon>Dermacoccaceae</taxon>
        <taxon>Flexivirga</taxon>
    </lineage>
</organism>
<comment type="caution">
    <text evidence="6">The sequence shown here is derived from an EMBL/GenBank/DDBJ whole genome shotgun (WGS) entry which is preliminary data.</text>
</comment>
<dbReference type="SUPFAM" id="SSF103473">
    <property type="entry name" value="MFS general substrate transporter"/>
    <property type="match status" value="1"/>
</dbReference>
<evidence type="ECO:0000313" key="7">
    <source>
        <dbReference type="Proteomes" id="UP000636793"/>
    </source>
</evidence>
<dbReference type="EMBL" id="BMHI01000001">
    <property type="protein sequence ID" value="GGB17508.1"/>
    <property type="molecule type" value="Genomic_DNA"/>
</dbReference>
<keyword evidence="5" id="KW-0472">Membrane</keyword>
<sequence>MLFTAGFFAAHATASGWVGLLARQHRAEASALYLFAYYAGSSALGACSGLAYAAGGWNASVAYVCVLLALGFAVAVLVARRARRTAR</sequence>
<dbReference type="Proteomes" id="UP000636793">
    <property type="component" value="Unassembled WGS sequence"/>
</dbReference>
<keyword evidence="5" id="KW-0812">Transmembrane</keyword>
<keyword evidence="5" id="KW-1133">Transmembrane helix</keyword>
<reference evidence="6" key="2">
    <citation type="submission" date="2020-09" db="EMBL/GenBank/DDBJ databases">
        <authorList>
            <person name="Sun Q."/>
            <person name="Zhou Y."/>
        </authorList>
    </citation>
    <scope>NUCLEOTIDE SEQUENCE</scope>
    <source>
        <strain evidence="6">CGMCC 1.15085</strain>
    </source>
</reference>
<dbReference type="GO" id="GO:0005886">
    <property type="term" value="C:plasma membrane"/>
    <property type="evidence" value="ECO:0007669"/>
    <property type="project" value="UniProtKB-SubCell"/>
</dbReference>
<protein>
    <recommendedName>
        <fullName evidence="8">MFS transporter</fullName>
    </recommendedName>
</protein>
<feature type="transmembrane region" description="Helical" evidence="5">
    <location>
        <begin position="6"/>
        <end position="22"/>
    </location>
</feature>
<dbReference type="AlphaFoldDB" id="A0A916STX8"/>
<feature type="transmembrane region" description="Helical" evidence="5">
    <location>
        <begin position="60"/>
        <end position="79"/>
    </location>
</feature>
<evidence type="ECO:0008006" key="8">
    <source>
        <dbReference type="Google" id="ProtNLM"/>
    </source>
</evidence>
<evidence type="ECO:0000256" key="3">
    <source>
        <dbReference type="ARBA" id="ARBA00022448"/>
    </source>
</evidence>
<evidence type="ECO:0000256" key="4">
    <source>
        <dbReference type="ARBA" id="ARBA00022475"/>
    </source>
</evidence>
<dbReference type="PANTHER" id="PTHR43271">
    <property type="entry name" value="BLL2771 PROTEIN"/>
    <property type="match status" value="1"/>
</dbReference>
<proteinExistence type="inferred from homology"/>
<accession>A0A916STX8</accession>
<evidence type="ECO:0000256" key="2">
    <source>
        <dbReference type="ARBA" id="ARBA00008335"/>
    </source>
</evidence>
<comment type="similarity">
    <text evidence="2">Belongs to the major facilitator superfamily.</text>
</comment>
<dbReference type="PANTHER" id="PTHR43271:SF1">
    <property type="entry name" value="INNER MEMBRANE TRANSPORT PROTEIN YNFM"/>
    <property type="match status" value="1"/>
</dbReference>
<keyword evidence="3" id="KW-0813">Transport</keyword>